<dbReference type="EMBL" id="CP036455">
    <property type="protein sequence ID" value="QBI55775.1"/>
    <property type="molecule type" value="Genomic_DNA"/>
</dbReference>
<evidence type="ECO:0000313" key="4">
    <source>
        <dbReference type="Proteomes" id="UP000292235"/>
    </source>
</evidence>
<evidence type="ECO:0000256" key="1">
    <source>
        <dbReference type="SAM" id="MobiDB-lite"/>
    </source>
</evidence>
<proteinExistence type="predicted"/>
<dbReference type="KEGG" id="strr:EKD16_20060"/>
<name>A0A4P6Q536_9ACTN</name>
<feature type="region of interest" description="Disordered" evidence="1">
    <location>
        <begin position="1"/>
        <end position="29"/>
    </location>
</feature>
<feature type="compositionally biased region" description="Low complexity" evidence="1">
    <location>
        <begin position="1"/>
        <end position="18"/>
    </location>
</feature>
<reference evidence="3 4" key="1">
    <citation type="submission" date="2019-02" db="EMBL/GenBank/DDBJ databases">
        <authorList>
            <person name="Khodamoradi S."/>
            <person name="Hahnke R.L."/>
            <person name="Kaempfer P."/>
            <person name="Schumann P."/>
            <person name="Rohde M."/>
            <person name="Steinert M."/>
            <person name="Luzhetskyy A."/>
            <person name="Wink J."/>
            <person name="Ruckert C."/>
        </authorList>
    </citation>
    <scope>NUCLEOTIDE SEQUENCE [LARGE SCALE GENOMIC DNA]</scope>
    <source>
        <strain evidence="3 4">M2</strain>
    </source>
</reference>
<dbReference type="KEGG" id="strr:EKD16_05555"/>
<accession>A0A4P6Q536</accession>
<sequence>MTAAGPPGEPPTATGFPEAPDHPGEHYPYTFAHVTPTAWTQVCDRCGHRTRIDTAPRNRTRTRRRPAPPAPLPYRDYFTIGFQT</sequence>
<protein>
    <submittedName>
        <fullName evidence="3">Uncharacterized protein</fullName>
    </submittedName>
</protein>
<gene>
    <name evidence="2" type="ORF">EKD16_05555</name>
    <name evidence="3" type="ORF">EKD16_20060</name>
</gene>
<evidence type="ECO:0000313" key="3">
    <source>
        <dbReference type="EMBL" id="QBI55775.1"/>
    </source>
</evidence>
<evidence type="ECO:0000313" key="2">
    <source>
        <dbReference type="EMBL" id="QBI52914.1"/>
    </source>
</evidence>
<dbReference type="EMBL" id="CP036455">
    <property type="protein sequence ID" value="QBI52914.1"/>
    <property type="molecule type" value="Genomic_DNA"/>
</dbReference>
<keyword evidence="4" id="KW-1185">Reference proteome</keyword>
<dbReference type="AlphaFoldDB" id="A0A4P6Q536"/>
<dbReference type="RefSeq" id="WP_131097378.1">
    <property type="nucleotide sequence ID" value="NZ_CP036455.1"/>
</dbReference>
<feature type="region of interest" description="Disordered" evidence="1">
    <location>
        <begin position="51"/>
        <end position="76"/>
    </location>
</feature>
<dbReference type="Proteomes" id="UP000292235">
    <property type="component" value="Chromosome"/>
</dbReference>
<organism evidence="3 4">
    <name type="scientific">Streptomonospora litoralis</name>
    <dbReference type="NCBI Taxonomy" id="2498135"/>
    <lineage>
        <taxon>Bacteria</taxon>
        <taxon>Bacillati</taxon>
        <taxon>Actinomycetota</taxon>
        <taxon>Actinomycetes</taxon>
        <taxon>Streptosporangiales</taxon>
        <taxon>Nocardiopsidaceae</taxon>
        <taxon>Streptomonospora</taxon>
    </lineage>
</organism>